<proteinExistence type="inferred from homology"/>
<dbReference type="InterPro" id="IPR009288">
    <property type="entry name" value="AIG2-like_dom"/>
</dbReference>
<dbReference type="CDD" id="cd06661">
    <property type="entry name" value="GGCT_like"/>
    <property type="match status" value="1"/>
</dbReference>
<dbReference type="InterPro" id="IPR039126">
    <property type="entry name" value="GGACT"/>
</dbReference>
<comment type="similarity">
    <text evidence="1 3">Belongs to the gamma-glutamylcyclotransferase family.</text>
</comment>
<dbReference type="EMBL" id="MU826350">
    <property type="protein sequence ID" value="KAJ7381277.1"/>
    <property type="molecule type" value="Genomic_DNA"/>
</dbReference>
<dbReference type="SUPFAM" id="SSF110857">
    <property type="entry name" value="Gamma-glutamyl cyclotransferase-like"/>
    <property type="match status" value="1"/>
</dbReference>
<dbReference type="InterPro" id="IPR013024">
    <property type="entry name" value="GGCT-like"/>
</dbReference>
<evidence type="ECO:0000256" key="3">
    <source>
        <dbReference type="RuleBase" id="RU367036"/>
    </source>
</evidence>
<evidence type="ECO:0000313" key="6">
    <source>
        <dbReference type="Proteomes" id="UP001163046"/>
    </source>
</evidence>
<keyword evidence="6" id="KW-1185">Reference proteome</keyword>
<dbReference type="PANTHER" id="PTHR12510">
    <property type="entry name" value="TROPONIN C-AKIN-1 PROTEIN"/>
    <property type="match status" value="1"/>
</dbReference>
<dbReference type="GO" id="GO:0005829">
    <property type="term" value="C:cytosol"/>
    <property type="evidence" value="ECO:0007669"/>
    <property type="project" value="TreeGrafter"/>
</dbReference>
<evidence type="ECO:0000259" key="4">
    <source>
        <dbReference type="Pfam" id="PF06094"/>
    </source>
</evidence>
<gene>
    <name evidence="5" type="ORF">OS493_001395</name>
</gene>
<organism evidence="5 6">
    <name type="scientific">Desmophyllum pertusum</name>
    <dbReference type="NCBI Taxonomy" id="174260"/>
    <lineage>
        <taxon>Eukaryota</taxon>
        <taxon>Metazoa</taxon>
        <taxon>Cnidaria</taxon>
        <taxon>Anthozoa</taxon>
        <taxon>Hexacorallia</taxon>
        <taxon>Scleractinia</taxon>
        <taxon>Caryophylliina</taxon>
        <taxon>Caryophylliidae</taxon>
        <taxon>Desmophyllum</taxon>
    </lineage>
</organism>
<evidence type="ECO:0000313" key="5">
    <source>
        <dbReference type="EMBL" id="KAJ7381277.1"/>
    </source>
</evidence>
<dbReference type="GO" id="GO:0061929">
    <property type="term" value="F:gamma-glutamylaminecyclotransferase activity"/>
    <property type="evidence" value="ECO:0007669"/>
    <property type="project" value="InterPro"/>
</dbReference>
<accession>A0A9W9ZGG8</accession>
<dbReference type="Gene3D" id="3.10.490.10">
    <property type="entry name" value="Gamma-glutamyl cyclotransferase-like"/>
    <property type="match status" value="1"/>
</dbReference>
<evidence type="ECO:0000256" key="1">
    <source>
        <dbReference type="ARBA" id="ARBA00008861"/>
    </source>
</evidence>
<reference evidence="5" key="1">
    <citation type="submission" date="2023-01" db="EMBL/GenBank/DDBJ databases">
        <title>Genome assembly of the deep-sea coral Lophelia pertusa.</title>
        <authorList>
            <person name="Herrera S."/>
            <person name="Cordes E."/>
        </authorList>
    </citation>
    <scope>NUCLEOTIDE SEQUENCE</scope>
    <source>
        <strain evidence="5">USNM1676648</strain>
        <tissue evidence="5">Polyp</tissue>
    </source>
</reference>
<protein>
    <recommendedName>
        <fullName evidence="3">Gamma-glutamylcyclotransferase family protein</fullName>
    </recommendedName>
</protein>
<feature type="domain" description="Gamma-glutamylcyclotransferase AIG2-like" evidence="4">
    <location>
        <begin position="7"/>
        <end position="122"/>
    </location>
</feature>
<evidence type="ECO:0000256" key="2">
    <source>
        <dbReference type="PIRSR" id="PIRSR639126-1"/>
    </source>
</evidence>
<comment type="caution">
    <text evidence="5">The sequence shown here is derived from an EMBL/GenBank/DDBJ whole genome shotgun (WGS) entry which is preliminary data.</text>
</comment>
<dbReference type="Pfam" id="PF06094">
    <property type="entry name" value="GGACT"/>
    <property type="match status" value="1"/>
</dbReference>
<name>A0A9W9ZGG8_9CNID</name>
<dbReference type="PANTHER" id="PTHR12510:SF4">
    <property type="entry name" value="GAMMA-GLUTAMYLAMINECYCLOTRANSFERASE"/>
    <property type="match status" value="1"/>
</dbReference>
<dbReference type="AlphaFoldDB" id="A0A9W9ZGG8"/>
<dbReference type="OrthoDB" id="113620at2759"/>
<dbReference type="InterPro" id="IPR036568">
    <property type="entry name" value="GGCT-like_sf"/>
</dbReference>
<feature type="active site" description="Proton acceptor" evidence="2">
    <location>
        <position position="85"/>
    </location>
</feature>
<sequence>MSELVRVFVYGTLKKGFANHYLMETEANGVARFITRGHTKEAFPLVVGTDAFIPFMLPLQGQGKEVHGEIYEVDSNVLSKLDELEEHPTWYKRTKCEIITTANVPGIQAEDVVSCFAYFLTDFTEKFLSHEFLSDYTQDCHKAYSKSIDKRRPLDLKVQSQDK</sequence>
<dbReference type="Proteomes" id="UP001163046">
    <property type="component" value="Unassembled WGS sequence"/>
</dbReference>